<dbReference type="HAMAP" id="MF_01876">
    <property type="entry name" value="PsiMP_glycosidase"/>
    <property type="match status" value="1"/>
</dbReference>
<evidence type="ECO:0000256" key="1">
    <source>
        <dbReference type="ARBA" id="ARBA00022723"/>
    </source>
</evidence>
<evidence type="ECO:0000313" key="8">
    <source>
        <dbReference type="Proteomes" id="UP001063166"/>
    </source>
</evidence>
<keyword evidence="3" id="KW-0464">Manganese</keyword>
<dbReference type="GO" id="GO:0046872">
    <property type="term" value="F:metal ion binding"/>
    <property type="evidence" value="ECO:0007669"/>
    <property type="project" value="UniProtKB-KW"/>
</dbReference>
<dbReference type="InterPro" id="IPR022830">
    <property type="entry name" value="Indigdn_synthA-like"/>
</dbReference>
<dbReference type="OrthoDB" id="198885at2759"/>
<protein>
    <submittedName>
        <fullName evidence="7">Indigoidine synthase A-like protein</fullName>
    </submittedName>
</protein>
<reference evidence="7" key="1">
    <citation type="submission" date="2022-07" db="EMBL/GenBank/DDBJ databases">
        <title>The genome of Lyophyllum shimeji provides insight into the initial evolution of ectomycorrhizal fungal genome.</title>
        <authorList>
            <person name="Kobayashi Y."/>
            <person name="Shibata T."/>
            <person name="Hirakawa H."/>
            <person name="Shigenobu S."/>
            <person name="Nishiyama T."/>
            <person name="Yamada A."/>
            <person name="Hasebe M."/>
            <person name="Kawaguchi M."/>
        </authorList>
    </citation>
    <scope>NUCLEOTIDE SEQUENCE</scope>
    <source>
        <strain evidence="7">AT787</strain>
    </source>
</reference>
<evidence type="ECO:0000259" key="6">
    <source>
        <dbReference type="Pfam" id="PF00294"/>
    </source>
</evidence>
<comment type="caution">
    <text evidence="7">The sequence shown here is derived from an EMBL/GenBank/DDBJ whole genome shotgun (WGS) entry which is preliminary data.</text>
</comment>
<name>A0A9P3PHN1_LYOSH</name>
<keyword evidence="5" id="KW-0326">Glycosidase</keyword>
<evidence type="ECO:0000313" key="7">
    <source>
        <dbReference type="EMBL" id="GLB36103.1"/>
    </source>
</evidence>
<keyword evidence="1" id="KW-0479">Metal-binding</keyword>
<evidence type="ECO:0000256" key="4">
    <source>
        <dbReference type="ARBA" id="ARBA00023239"/>
    </source>
</evidence>
<dbReference type="Gene3D" id="3.40.1790.10">
    <property type="entry name" value="Indigoidine synthase domain"/>
    <property type="match status" value="1"/>
</dbReference>
<dbReference type="InterPro" id="IPR029056">
    <property type="entry name" value="Ribokinase-like"/>
</dbReference>
<dbReference type="EMBL" id="BRPK01000003">
    <property type="protein sequence ID" value="GLB36103.1"/>
    <property type="molecule type" value="Genomic_DNA"/>
</dbReference>
<dbReference type="GO" id="GO:0005737">
    <property type="term" value="C:cytoplasm"/>
    <property type="evidence" value="ECO:0007669"/>
    <property type="project" value="TreeGrafter"/>
</dbReference>
<dbReference type="PANTHER" id="PTHR42909:SF1">
    <property type="entry name" value="CARBOHYDRATE KINASE PFKB DOMAIN-CONTAINING PROTEIN"/>
    <property type="match status" value="1"/>
</dbReference>
<organism evidence="7 8">
    <name type="scientific">Lyophyllum shimeji</name>
    <name type="common">Hon-shimeji</name>
    <name type="synonym">Tricholoma shimeji</name>
    <dbReference type="NCBI Taxonomy" id="47721"/>
    <lineage>
        <taxon>Eukaryota</taxon>
        <taxon>Fungi</taxon>
        <taxon>Dikarya</taxon>
        <taxon>Basidiomycota</taxon>
        <taxon>Agaricomycotina</taxon>
        <taxon>Agaricomycetes</taxon>
        <taxon>Agaricomycetidae</taxon>
        <taxon>Agaricales</taxon>
        <taxon>Tricholomatineae</taxon>
        <taxon>Lyophyllaceae</taxon>
        <taxon>Lyophyllum</taxon>
    </lineage>
</organism>
<evidence type="ECO:0000256" key="5">
    <source>
        <dbReference type="ARBA" id="ARBA00023295"/>
    </source>
</evidence>
<dbReference type="Proteomes" id="UP001063166">
    <property type="component" value="Unassembled WGS sequence"/>
</dbReference>
<feature type="domain" description="Carbohydrate kinase PfkB" evidence="6">
    <location>
        <begin position="693"/>
        <end position="757"/>
    </location>
</feature>
<evidence type="ECO:0000256" key="3">
    <source>
        <dbReference type="ARBA" id="ARBA00023211"/>
    </source>
</evidence>
<accession>A0A9P3PHN1</accession>
<dbReference type="GO" id="GO:0004730">
    <property type="term" value="F:pseudouridylate synthase activity"/>
    <property type="evidence" value="ECO:0007669"/>
    <property type="project" value="InterPro"/>
</dbReference>
<dbReference type="AlphaFoldDB" id="A0A9P3PHN1"/>
<gene>
    <name evidence="7" type="ORF">LshimejAT787_0303910</name>
</gene>
<sequence>MLLSTAAKRAPSLIPPRATRPLSTLSTALQRDAPLDLHPEVQEALATNKPVVALETAVVTHGFPYPDNIKLATSLETIVRSTGAVPATVGVIRGRIKIGLHEKELARLADKDTHAAKVSRRDIAPAISLKADGGTTCSATLIFAALAGIKVFATGGLGGVHRGGENTMDVSADLNELTRCPVGLVSAGVKSILDIGRTLEYLETLGVPVITYGTTREFPAFFSRRSGFNAPWNINDPVTAARILHTQWQLGLNNGALIAVPISPEFEEAGMFIQKAVDQAVAESEANGVSRLGKEATPWLLARVGELTQGASRESNVALLQNTALVGGHIAVEYQKLLADLPASPHYAIPSTPNVETEVSLPPADLLVVGSAAVDITAKAKAESDKSLAVHSTAPGSVSLSLGGVARNIAEASHRLISARSRPSSCMLVSPIGDDAFGRLLVEETAQLGMRVDGFIKSDRRTAVCNMVLDSDGGLIGGIADMDITAALDGHSIISHIDTQKPRIVAMDGNLSPETIKNVAGHCIRNSIKVFFEPTSVIKSTVIFPAIAASLDVVSDQAPIAFTSPNILELARMLSSAEALDLTSHPAWWRVVDSLSLGPAFRMDLERLAGMNASEEDSSKGTLAFLVDEGIAQMAIKLLPFFQHLVIKCGQAGVVLVMRIPEVQTSQWAAKHSQPAQRYIIARGKSNEAVILCHFPPHRIGKLVNVTGAGDSFVGVLLANLLQFPDACHNPAKLSDVIFAAQSAAILTLQSPHAVSPMLSSI</sequence>
<proteinExistence type="inferred from homology"/>
<dbReference type="Pfam" id="PF04227">
    <property type="entry name" value="Indigoidine_A"/>
    <property type="match status" value="1"/>
</dbReference>
<dbReference type="Pfam" id="PF00294">
    <property type="entry name" value="PfkB"/>
    <property type="match status" value="2"/>
</dbReference>
<evidence type="ECO:0000256" key="2">
    <source>
        <dbReference type="ARBA" id="ARBA00022801"/>
    </source>
</evidence>
<dbReference type="Gene3D" id="3.40.1190.20">
    <property type="match status" value="1"/>
</dbReference>
<dbReference type="InterPro" id="IPR011611">
    <property type="entry name" value="PfkB_dom"/>
</dbReference>
<dbReference type="InterPro" id="IPR007342">
    <property type="entry name" value="PsuG"/>
</dbReference>
<dbReference type="SUPFAM" id="SSF53613">
    <property type="entry name" value="Ribokinase-like"/>
    <property type="match status" value="1"/>
</dbReference>
<feature type="domain" description="Carbohydrate kinase PfkB" evidence="6">
    <location>
        <begin position="365"/>
        <end position="525"/>
    </location>
</feature>
<dbReference type="PANTHER" id="PTHR42909">
    <property type="entry name" value="ZGC:136858"/>
    <property type="match status" value="1"/>
</dbReference>
<keyword evidence="4" id="KW-0456">Lyase</keyword>
<keyword evidence="8" id="KW-1185">Reference proteome</keyword>
<dbReference type="SUPFAM" id="SSF110581">
    <property type="entry name" value="Indigoidine synthase A-like"/>
    <property type="match status" value="1"/>
</dbReference>
<keyword evidence="2" id="KW-0378">Hydrolase</keyword>
<dbReference type="GO" id="GO:0016798">
    <property type="term" value="F:hydrolase activity, acting on glycosyl bonds"/>
    <property type="evidence" value="ECO:0007669"/>
    <property type="project" value="UniProtKB-KW"/>
</dbReference>